<protein>
    <submittedName>
        <fullName evidence="4">Uncharacterized protein LOC106747696 isoform X1</fullName>
    </submittedName>
</protein>
<keyword evidence="1" id="KW-0812">Transmembrane</keyword>
<keyword evidence="2" id="KW-0732">Signal</keyword>
<dbReference type="Proteomes" id="UP000515204">
    <property type="component" value="Unplaced"/>
</dbReference>
<organism evidence="3 4">
    <name type="scientific">Dinoponera quadriceps</name>
    <name type="common">South American ant</name>
    <dbReference type="NCBI Taxonomy" id="609295"/>
    <lineage>
        <taxon>Eukaryota</taxon>
        <taxon>Metazoa</taxon>
        <taxon>Ecdysozoa</taxon>
        <taxon>Arthropoda</taxon>
        <taxon>Hexapoda</taxon>
        <taxon>Insecta</taxon>
        <taxon>Pterygota</taxon>
        <taxon>Neoptera</taxon>
        <taxon>Endopterygota</taxon>
        <taxon>Hymenoptera</taxon>
        <taxon>Apocrita</taxon>
        <taxon>Aculeata</taxon>
        <taxon>Formicoidea</taxon>
        <taxon>Formicidae</taxon>
        <taxon>Ponerinae</taxon>
        <taxon>Ponerini</taxon>
        <taxon>Dinoponera</taxon>
    </lineage>
</organism>
<accession>A0A6P3XRE3</accession>
<evidence type="ECO:0000313" key="3">
    <source>
        <dbReference type="Proteomes" id="UP000515204"/>
    </source>
</evidence>
<feature type="chain" id="PRO_5027565756" evidence="2">
    <location>
        <begin position="33"/>
        <end position="488"/>
    </location>
</feature>
<evidence type="ECO:0000256" key="2">
    <source>
        <dbReference type="SAM" id="SignalP"/>
    </source>
</evidence>
<gene>
    <name evidence="4" type="primary">LOC106747696</name>
</gene>
<evidence type="ECO:0000256" key="1">
    <source>
        <dbReference type="SAM" id="Phobius"/>
    </source>
</evidence>
<keyword evidence="1" id="KW-0472">Membrane</keyword>
<dbReference type="GeneID" id="106747696"/>
<feature type="signal peptide" evidence="2">
    <location>
        <begin position="1"/>
        <end position="32"/>
    </location>
</feature>
<name>A0A6P3XRE3_DINQU</name>
<dbReference type="KEGG" id="dqu:106747696"/>
<proteinExistence type="predicted"/>
<feature type="transmembrane region" description="Helical" evidence="1">
    <location>
        <begin position="419"/>
        <end position="441"/>
    </location>
</feature>
<dbReference type="RefSeq" id="XP_014480961.1">
    <property type="nucleotide sequence ID" value="XM_014625475.1"/>
</dbReference>
<dbReference type="AlphaFoldDB" id="A0A6P3XRE3"/>
<dbReference type="OrthoDB" id="7698447at2759"/>
<keyword evidence="1" id="KW-1133">Transmembrane helix</keyword>
<sequence>MGICCTGICEVCENRIMIRLVSVLVLVGLANGQLNFEGNPLTEYTDYTAEESSLSERAAKDTSVYSNSAISRPQRLYPVFETPRQPAKTMDNELFSDHRLQAPRVFSVQSPPSARQLQTSTERSSPIDPAEVALTTFLNSKTPEESRASLDYFLRSQQSEAQSRSADVAVIDQDERVDRVDTQPIIHQVEQRQPLLPQTDQTIHVHLTPQVVPQQVNQQRQQLPASQNFVYAPQPLTQAAVQPVIRTSAGILGPATMLQPMPIGPGIQMRNDPMMSATMWRQRMKRLRGKPLPGVFPQARIAPALYKGPVAVPFKAPVEVIYTKPPGFHRGPANVIANPPFEDASSWFPDSDYPPPSKDVYYSQLYAQSYDPHYYNYIAATGKVRPHLYGKLGKRKEEQEDGIWSELYRGFTKHGLKNIMTPTFLLGMTLPVVTLMLSALVQKRSIARSDARDLGQEDALQEYLERLQRAMICYGSNRSTASEGKNEC</sequence>
<reference evidence="4" key="1">
    <citation type="submission" date="2025-08" db="UniProtKB">
        <authorList>
            <consortium name="RefSeq"/>
        </authorList>
    </citation>
    <scope>IDENTIFICATION</scope>
</reference>
<evidence type="ECO:0000313" key="4">
    <source>
        <dbReference type="RefSeq" id="XP_014480961.1"/>
    </source>
</evidence>
<keyword evidence="3" id="KW-1185">Reference proteome</keyword>